<gene>
    <name evidence="1" type="ORF">CMEL01_10483</name>
</gene>
<evidence type="ECO:0000313" key="2">
    <source>
        <dbReference type="Proteomes" id="UP001239795"/>
    </source>
</evidence>
<dbReference type="AlphaFoldDB" id="A0AAI9TUZ8"/>
<accession>A0AAI9TUZ8</accession>
<comment type="caution">
    <text evidence="1">The sequence shown here is derived from an EMBL/GenBank/DDBJ whole genome shotgun (WGS) entry which is preliminary data.</text>
</comment>
<proteinExistence type="predicted"/>
<sequence>MVAAFGILASIRHHTGSLFVFATCLNLDCFESELMSEVWIRRRDSSGVYLCAGSTLDLGTKNGVFKCRQTTPVWTGAHCMAPIATVPDGTRVVACSEITPGVWYWLVLSPFLRRMGTAMPVVAWGKPRSPDVCIAQDRGGIAVGKGKETMSRKAKRYFGTGYQVRIKVAVSLKRVSRWMETWQVMAILMTIFSIRLRAASCAGLGVMTSRFWIAARGFVAVSVAADRRAITGMGGRRGGRKQRWCMADLGLAWVQVVVLRSGPLSAQSVPIPRFH</sequence>
<dbReference type="EMBL" id="MLGG01000090">
    <property type="protein sequence ID" value="KAK1446240.1"/>
    <property type="molecule type" value="Genomic_DNA"/>
</dbReference>
<keyword evidence="2" id="KW-1185">Reference proteome</keyword>
<organism evidence="1 2">
    <name type="scientific">Colletotrichum melonis</name>
    <dbReference type="NCBI Taxonomy" id="1209925"/>
    <lineage>
        <taxon>Eukaryota</taxon>
        <taxon>Fungi</taxon>
        <taxon>Dikarya</taxon>
        <taxon>Ascomycota</taxon>
        <taxon>Pezizomycotina</taxon>
        <taxon>Sordariomycetes</taxon>
        <taxon>Hypocreomycetidae</taxon>
        <taxon>Glomerellales</taxon>
        <taxon>Glomerellaceae</taxon>
        <taxon>Colletotrichum</taxon>
        <taxon>Colletotrichum acutatum species complex</taxon>
    </lineage>
</organism>
<name>A0AAI9TUZ8_9PEZI</name>
<dbReference type="Proteomes" id="UP001239795">
    <property type="component" value="Unassembled WGS sequence"/>
</dbReference>
<protein>
    <submittedName>
        <fullName evidence="1">Uncharacterized protein</fullName>
    </submittedName>
</protein>
<reference evidence="1 2" key="1">
    <citation type="submission" date="2016-10" db="EMBL/GenBank/DDBJ databases">
        <title>The genome sequence of Colletotrichum fioriniae PJ7.</title>
        <authorList>
            <person name="Baroncelli R."/>
        </authorList>
    </citation>
    <scope>NUCLEOTIDE SEQUENCE [LARGE SCALE GENOMIC DNA]</scope>
    <source>
        <strain evidence="1">Col 31</strain>
    </source>
</reference>
<evidence type="ECO:0000313" key="1">
    <source>
        <dbReference type="EMBL" id="KAK1446240.1"/>
    </source>
</evidence>